<keyword evidence="3" id="KW-1185">Reference proteome</keyword>
<evidence type="ECO:0000256" key="1">
    <source>
        <dbReference type="SAM" id="MobiDB-lite"/>
    </source>
</evidence>
<comment type="caution">
    <text evidence="2">The sequence shown here is derived from an EMBL/GenBank/DDBJ whole genome shotgun (WGS) entry which is preliminary data.</text>
</comment>
<gene>
    <name evidence="2" type="ORF">ANN_05393</name>
</gene>
<dbReference type="Proteomes" id="UP001148838">
    <property type="component" value="Unassembled WGS sequence"/>
</dbReference>
<dbReference type="EMBL" id="JAJSOF020000013">
    <property type="protein sequence ID" value="KAJ4443718.1"/>
    <property type="molecule type" value="Genomic_DNA"/>
</dbReference>
<accession>A0ABQ8TCS2</accession>
<sequence>MNARNKIKTGACVAYNIIRGATAREGPRPTSRLLASRPHAETEVDDHPTRMEEEENELVGSLAEKKLPTEGSTGRNGEREKSSG</sequence>
<feature type="region of interest" description="Disordered" evidence="1">
    <location>
        <begin position="21"/>
        <end position="84"/>
    </location>
</feature>
<proteinExistence type="predicted"/>
<organism evidence="2 3">
    <name type="scientific">Periplaneta americana</name>
    <name type="common">American cockroach</name>
    <name type="synonym">Blatta americana</name>
    <dbReference type="NCBI Taxonomy" id="6978"/>
    <lineage>
        <taxon>Eukaryota</taxon>
        <taxon>Metazoa</taxon>
        <taxon>Ecdysozoa</taxon>
        <taxon>Arthropoda</taxon>
        <taxon>Hexapoda</taxon>
        <taxon>Insecta</taxon>
        <taxon>Pterygota</taxon>
        <taxon>Neoptera</taxon>
        <taxon>Polyneoptera</taxon>
        <taxon>Dictyoptera</taxon>
        <taxon>Blattodea</taxon>
        <taxon>Blattoidea</taxon>
        <taxon>Blattidae</taxon>
        <taxon>Blattinae</taxon>
        <taxon>Periplaneta</taxon>
    </lineage>
</organism>
<name>A0ABQ8TCS2_PERAM</name>
<reference evidence="2 3" key="1">
    <citation type="journal article" date="2022" name="Allergy">
        <title>Genome assembly and annotation of Periplaneta americana reveal a comprehensive cockroach allergen profile.</title>
        <authorList>
            <person name="Wang L."/>
            <person name="Xiong Q."/>
            <person name="Saelim N."/>
            <person name="Wang L."/>
            <person name="Nong W."/>
            <person name="Wan A.T."/>
            <person name="Shi M."/>
            <person name="Liu X."/>
            <person name="Cao Q."/>
            <person name="Hui J.H.L."/>
            <person name="Sookrung N."/>
            <person name="Leung T.F."/>
            <person name="Tungtrongchitr A."/>
            <person name="Tsui S.K.W."/>
        </authorList>
    </citation>
    <scope>NUCLEOTIDE SEQUENCE [LARGE SCALE GENOMIC DNA]</scope>
    <source>
        <strain evidence="2">PWHHKU_190912</strain>
    </source>
</reference>
<protein>
    <submittedName>
        <fullName evidence="2">Uncharacterized protein</fullName>
    </submittedName>
</protein>
<evidence type="ECO:0000313" key="2">
    <source>
        <dbReference type="EMBL" id="KAJ4443718.1"/>
    </source>
</evidence>
<evidence type="ECO:0000313" key="3">
    <source>
        <dbReference type="Proteomes" id="UP001148838"/>
    </source>
</evidence>
<feature type="compositionally biased region" description="Basic and acidic residues" evidence="1">
    <location>
        <begin position="38"/>
        <end position="51"/>
    </location>
</feature>